<evidence type="ECO:0000256" key="2">
    <source>
        <dbReference type="SAM" id="SignalP"/>
    </source>
</evidence>
<reference evidence="3 4" key="1">
    <citation type="submission" date="2017-07" db="EMBL/GenBank/DDBJ databases">
        <authorList>
            <person name="Talla V."/>
            <person name="Backstrom N."/>
        </authorList>
    </citation>
    <scope>NUCLEOTIDE SEQUENCE [LARGE SCALE GENOMIC DNA]</scope>
</reference>
<dbReference type="Proteomes" id="UP000324832">
    <property type="component" value="Unassembled WGS sequence"/>
</dbReference>
<sequence>MKLQFVIAALVSVAVAGRLEHLERSYLPPDSSNSISQGFPSNGGSHGFGSSGNFGTSGRGSQNFGQNGHSSNGFGQQGSNGFGGQGLSATALKQYLPPDFASNTGSSFGNSNGLSIKPACSTCGRSHQLSSNQFGSQGPSSQYGLPNFGAASSSGFGSNGFASSSHGSNGFGSAPNGFASSNGAFGSHGSAYNSGSNGFGSSGFPSSQGSFGSQGQSQFGASRQYLAPKSSNIQELPQQTFDEQTGYHY</sequence>
<evidence type="ECO:0000313" key="4">
    <source>
        <dbReference type="Proteomes" id="UP000324832"/>
    </source>
</evidence>
<dbReference type="AlphaFoldDB" id="A0A5E4QGI7"/>
<feature type="chain" id="PRO_5022716631" evidence="2">
    <location>
        <begin position="17"/>
        <end position="249"/>
    </location>
</feature>
<protein>
    <submittedName>
        <fullName evidence="3">Uncharacterized protein</fullName>
    </submittedName>
</protein>
<feature type="signal peptide" evidence="2">
    <location>
        <begin position="1"/>
        <end position="16"/>
    </location>
</feature>
<organism evidence="3 4">
    <name type="scientific">Leptidea sinapis</name>
    <dbReference type="NCBI Taxonomy" id="189913"/>
    <lineage>
        <taxon>Eukaryota</taxon>
        <taxon>Metazoa</taxon>
        <taxon>Ecdysozoa</taxon>
        <taxon>Arthropoda</taxon>
        <taxon>Hexapoda</taxon>
        <taxon>Insecta</taxon>
        <taxon>Pterygota</taxon>
        <taxon>Neoptera</taxon>
        <taxon>Endopterygota</taxon>
        <taxon>Lepidoptera</taxon>
        <taxon>Glossata</taxon>
        <taxon>Ditrysia</taxon>
        <taxon>Papilionoidea</taxon>
        <taxon>Pieridae</taxon>
        <taxon>Dismorphiinae</taxon>
        <taxon>Leptidea</taxon>
    </lineage>
</organism>
<dbReference type="EMBL" id="FZQP02002593">
    <property type="protein sequence ID" value="VVC96191.1"/>
    <property type="molecule type" value="Genomic_DNA"/>
</dbReference>
<gene>
    <name evidence="3" type="ORF">LSINAPIS_LOCUS7737</name>
</gene>
<feature type="compositionally biased region" description="Polar residues" evidence="1">
    <location>
        <begin position="229"/>
        <end position="243"/>
    </location>
</feature>
<feature type="compositionally biased region" description="Low complexity" evidence="1">
    <location>
        <begin position="59"/>
        <end position="74"/>
    </location>
</feature>
<feature type="region of interest" description="Disordered" evidence="1">
    <location>
        <begin position="28"/>
        <end position="80"/>
    </location>
</feature>
<keyword evidence="4" id="KW-1185">Reference proteome</keyword>
<keyword evidence="2" id="KW-0732">Signal</keyword>
<feature type="region of interest" description="Disordered" evidence="1">
    <location>
        <begin position="203"/>
        <end position="249"/>
    </location>
</feature>
<evidence type="ECO:0000313" key="3">
    <source>
        <dbReference type="EMBL" id="VVC96191.1"/>
    </source>
</evidence>
<accession>A0A5E4QGI7</accession>
<name>A0A5E4QGI7_9NEOP</name>
<feature type="compositionally biased region" description="Gly residues" evidence="1">
    <location>
        <begin position="44"/>
        <end position="58"/>
    </location>
</feature>
<evidence type="ECO:0000256" key="1">
    <source>
        <dbReference type="SAM" id="MobiDB-lite"/>
    </source>
</evidence>
<feature type="compositionally biased region" description="Low complexity" evidence="1">
    <location>
        <begin position="203"/>
        <end position="222"/>
    </location>
</feature>
<proteinExistence type="predicted"/>